<dbReference type="Proteomes" id="UP000562027">
    <property type="component" value="Unassembled WGS sequence"/>
</dbReference>
<dbReference type="InterPro" id="IPR013656">
    <property type="entry name" value="PAS_4"/>
</dbReference>
<dbReference type="RefSeq" id="WP_184299027.1">
    <property type="nucleotide sequence ID" value="NZ_JACHLP010000004.1"/>
</dbReference>
<dbReference type="PROSITE" id="PS50113">
    <property type="entry name" value="PAC"/>
    <property type="match status" value="1"/>
</dbReference>
<dbReference type="InterPro" id="IPR013767">
    <property type="entry name" value="PAS_fold"/>
</dbReference>
<dbReference type="Pfam" id="PF07568">
    <property type="entry name" value="HisKA_2"/>
    <property type="match status" value="1"/>
</dbReference>
<dbReference type="InterPro" id="IPR011495">
    <property type="entry name" value="Sig_transdc_His_kin_sub2_dim/P"/>
</dbReference>
<dbReference type="NCBIfam" id="TIGR00229">
    <property type="entry name" value="sensory_box"/>
    <property type="match status" value="2"/>
</dbReference>
<dbReference type="Pfam" id="PF08448">
    <property type="entry name" value="PAS_4"/>
    <property type="match status" value="1"/>
</dbReference>
<evidence type="ECO:0000313" key="4">
    <source>
        <dbReference type="EMBL" id="MBB4843594.1"/>
    </source>
</evidence>
<dbReference type="AlphaFoldDB" id="A0A840L4W6"/>
<protein>
    <submittedName>
        <fullName evidence="4">PAS domain S-box-containing protein</fullName>
    </submittedName>
</protein>
<dbReference type="SMART" id="SM00091">
    <property type="entry name" value="PAS"/>
    <property type="match status" value="5"/>
</dbReference>
<feature type="region of interest" description="Disordered" evidence="1">
    <location>
        <begin position="127"/>
        <end position="200"/>
    </location>
</feature>
<feature type="domain" description="PAC" evidence="3">
    <location>
        <begin position="798"/>
        <end position="849"/>
    </location>
</feature>
<dbReference type="InterPro" id="IPR000014">
    <property type="entry name" value="PAS"/>
</dbReference>
<dbReference type="Pfam" id="PF13188">
    <property type="entry name" value="PAS_8"/>
    <property type="match status" value="1"/>
</dbReference>
<reference evidence="4 5" key="1">
    <citation type="submission" date="2020-08" db="EMBL/GenBank/DDBJ databases">
        <title>Functional genomics of gut bacteria from endangered species of beetles.</title>
        <authorList>
            <person name="Carlos-Shanley C."/>
        </authorList>
    </citation>
    <scope>NUCLEOTIDE SEQUENCE [LARGE SCALE GENOMIC DNA]</scope>
    <source>
        <strain evidence="4 5">S00239</strain>
    </source>
</reference>
<evidence type="ECO:0000313" key="5">
    <source>
        <dbReference type="Proteomes" id="UP000562027"/>
    </source>
</evidence>
<organism evidence="4 5">
    <name type="scientific">Roseateles oligotrophus</name>
    <dbReference type="NCBI Taxonomy" id="1769250"/>
    <lineage>
        <taxon>Bacteria</taxon>
        <taxon>Pseudomonadati</taxon>
        <taxon>Pseudomonadota</taxon>
        <taxon>Betaproteobacteria</taxon>
        <taxon>Burkholderiales</taxon>
        <taxon>Sphaerotilaceae</taxon>
        <taxon>Roseateles</taxon>
    </lineage>
</organism>
<name>A0A840L4W6_9BURK</name>
<feature type="domain" description="PAS" evidence="2">
    <location>
        <begin position="593"/>
        <end position="670"/>
    </location>
</feature>
<dbReference type="SUPFAM" id="SSF55874">
    <property type="entry name" value="ATPase domain of HSP90 chaperone/DNA topoisomerase II/histidine kinase"/>
    <property type="match status" value="1"/>
</dbReference>
<evidence type="ECO:0000256" key="1">
    <source>
        <dbReference type="SAM" id="MobiDB-lite"/>
    </source>
</evidence>
<dbReference type="Gene3D" id="3.30.450.20">
    <property type="entry name" value="PAS domain"/>
    <property type="match status" value="4"/>
</dbReference>
<proteinExistence type="predicted"/>
<evidence type="ECO:0000259" key="3">
    <source>
        <dbReference type="PROSITE" id="PS50113"/>
    </source>
</evidence>
<gene>
    <name evidence="4" type="ORF">HNP55_002117</name>
</gene>
<dbReference type="EMBL" id="JACHLP010000004">
    <property type="protein sequence ID" value="MBB4843594.1"/>
    <property type="molecule type" value="Genomic_DNA"/>
</dbReference>
<dbReference type="Pfam" id="PF00989">
    <property type="entry name" value="PAS"/>
    <property type="match status" value="2"/>
</dbReference>
<dbReference type="Gene3D" id="3.30.565.10">
    <property type="entry name" value="Histidine kinase-like ATPase, C-terminal domain"/>
    <property type="match status" value="1"/>
</dbReference>
<feature type="domain" description="PAS" evidence="2">
    <location>
        <begin position="850"/>
        <end position="921"/>
    </location>
</feature>
<accession>A0A840L4W6</accession>
<keyword evidence="5" id="KW-1185">Reference proteome</keyword>
<evidence type="ECO:0000259" key="2">
    <source>
        <dbReference type="PROSITE" id="PS50112"/>
    </source>
</evidence>
<dbReference type="PROSITE" id="PS50112">
    <property type="entry name" value="PAS"/>
    <property type="match status" value="2"/>
</dbReference>
<dbReference type="InterPro" id="IPR035965">
    <property type="entry name" value="PAS-like_dom_sf"/>
</dbReference>
<sequence length="1197" mass="130128">MPNTLSPLSQLSLLPQDLAALRGLLLLISDPVLLLGENLELLEANPAAQQLLDPGPGQQARPLHALQTSHGGRLGDWLRLASRALLDGRRGPPAPGLKLDNGQRASLSLVALDPQEDNPARWLLHARSEEKAKPRSSLPKTPLSAKAAAAAGPAADGPDSLAAQAEPLPAPSEAAAKPAADGGPLPPQDPDLAEQLAQQRAREQILREQAERTQSELASWLTLSPLPMVLFDENGLLLKSNAAFAALCLQMPVTLQQADEALQQLLAWEQKKPSAALTSASDCLLTQASLIDPGGRTRWLAGRVQALDGTTAKRSLPRRFMAILEDRSADQERDLAYQQLDALMDTAGVGLATFAQDAGWLRPRSSRKSSGEARRNSLAGLQGVGRDIVEPASLPEFERLQKALKKGDRVEVRYAVRHPELGRRWLLTRVEPGQLASGQRTTSVVTLDVTAQAQAENRSEQLLHELRTIMDGAGLGLAYFRGDKLQRCNKGFEQMLGLDEAMPAGATVAQLFAALPELSDKIQAVLGELDELDGKQGFEAEFLQVGSEAAQARWLSLSLRRVSPSDKDFEVGPRPQLYETIAVISDISRLKAQQAELEALVQDRELMFSLSDVGIAILRNGRIARANDALAALTGYRIHELSGLNHRELFEDPLDFEHHSALVQEDLQRQGLWRGERRVRLRDGSALWMQVSKRVMRPGAPDEGLIATYVNVDDRWRAQQSLMLQTERERAVLDSVLVGIVTVGRGGIEWMNRSARRMFGGDLSEFAGLSMSMVATPDPEHPFRHTHYLDELTEGETEAFECRLKARDGREFWVVGNAVVTGSRHSGRQLTYALLDIDRRRQAEAQTQQAQASLSRIIEAAPLAISLHDAKTLRVEQINQAAAEIAGRSEHSLLGASPEDLFGREQGEVIRRDMLEALAAGAVTQREYRLGEGEQMRVWDARFLHLAGTGDGADASTDGSPEQLLLVASDVTEHRAAEEARLHAAISQRELLVREVHHRIKNNLQGVAGLLQQIAARRPEVASVISEAIGQVHAIAQVYGLQVGSSGPLMVRRVMEAIIGSVQRMSGRNISTQVLGETAEQSYAWALPEAESIPIALTLNELLTNAIKHSPNSDVHCSLICGVDRVAVEIVNPGRLPPEFNLAQVPGGVSGLGLVRALLPRRSAILSLSQRLDDVVCRVELLPPSVSLGEAPQAGGP</sequence>
<dbReference type="InterPro" id="IPR036890">
    <property type="entry name" value="HATPase_C_sf"/>
</dbReference>
<comment type="caution">
    <text evidence="4">The sequence shown here is derived from an EMBL/GenBank/DDBJ whole genome shotgun (WGS) entry which is preliminary data.</text>
</comment>
<dbReference type="InterPro" id="IPR000700">
    <property type="entry name" value="PAS-assoc_C"/>
</dbReference>
<dbReference type="InterPro" id="IPR052155">
    <property type="entry name" value="Biofilm_reg_signaling"/>
</dbReference>
<dbReference type="CDD" id="cd00130">
    <property type="entry name" value="PAS"/>
    <property type="match status" value="3"/>
</dbReference>
<dbReference type="SUPFAM" id="SSF55785">
    <property type="entry name" value="PYP-like sensor domain (PAS domain)"/>
    <property type="match status" value="3"/>
</dbReference>
<dbReference type="GO" id="GO:0006355">
    <property type="term" value="P:regulation of DNA-templated transcription"/>
    <property type="evidence" value="ECO:0007669"/>
    <property type="project" value="InterPro"/>
</dbReference>
<dbReference type="PANTHER" id="PTHR44757">
    <property type="entry name" value="DIGUANYLATE CYCLASE DGCP"/>
    <property type="match status" value="1"/>
</dbReference>
<feature type="compositionally biased region" description="Low complexity" evidence="1">
    <location>
        <begin position="143"/>
        <end position="183"/>
    </location>
</feature>
<dbReference type="PANTHER" id="PTHR44757:SF2">
    <property type="entry name" value="BIOFILM ARCHITECTURE MAINTENANCE PROTEIN MBAA"/>
    <property type="match status" value="1"/>
</dbReference>